<dbReference type="InterPro" id="IPR001619">
    <property type="entry name" value="Sec1-like"/>
</dbReference>
<evidence type="ECO:0000256" key="2">
    <source>
        <dbReference type="SAM" id="MobiDB-lite"/>
    </source>
</evidence>
<dbReference type="Gene3D" id="3.40.50.1910">
    <property type="match status" value="1"/>
</dbReference>
<name>A0A7S3D9N8_9EUKA</name>
<dbReference type="Gene3D" id="1.25.40.60">
    <property type="match status" value="1"/>
</dbReference>
<dbReference type="GO" id="GO:0016192">
    <property type="term" value="P:vesicle-mediated transport"/>
    <property type="evidence" value="ECO:0007669"/>
    <property type="project" value="InterPro"/>
</dbReference>
<dbReference type="InterPro" id="IPR043154">
    <property type="entry name" value="Sec-1-like_dom1"/>
</dbReference>
<dbReference type="AlphaFoldDB" id="A0A7S3D9N8"/>
<accession>A0A7S3D9N8</accession>
<dbReference type="EMBL" id="HBIB01020180">
    <property type="protein sequence ID" value="CAE0250864.1"/>
    <property type="molecule type" value="Transcribed_RNA"/>
</dbReference>
<dbReference type="SUPFAM" id="SSF56815">
    <property type="entry name" value="Sec1/munc18-like (SM) proteins"/>
    <property type="match status" value="1"/>
</dbReference>
<reference evidence="3" key="1">
    <citation type="submission" date="2021-01" db="EMBL/GenBank/DDBJ databases">
        <authorList>
            <person name="Corre E."/>
            <person name="Pelletier E."/>
            <person name="Niang G."/>
            <person name="Scheremetjew M."/>
            <person name="Finn R."/>
            <person name="Kale V."/>
            <person name="Holt S."/>
            <person name="Cochrane G."/>
            <person name="Meng A."/>
            <person name="Brown T."/>
            <person name="Cohen L."/>
        </authorList>
    </citation>
    <scope>NUCLEOTIDE SEQUENCE</scope>
    <source>
        <strain evidence="3">NIES-2562</strain>
    </source>
</reference>
<sequence>MPTLKDSVKQRFMAELMSGRSAEDFAVLVVDEVGMRVMNSVIRMFDLSEAGVTTVENLELARRPLPELDAIYFISPSPGSVELLLKDFEDAKNPMYKNVYIFFTSTLGSLELSHMKSSPIVSRVRGLKDLNIEFLVTESNVFHLDARRAFRNLFAPGSSPLEEQHNVARQLATVFLTIGEMPSIRYHRNHKTAGSIANIVSDKLSSYVSNPNVKFPTSQSSNQPLLLIVDRSIDGLAPCLHEFTYQAMVYDLLNVDLKSDKYAYKTQDGKGQDLNRTVVLNEDDPIWPQMRHMHIAEAIDWVVKEFNSFIKTNKAANISKGEKARDVKDITEAVKQLPQYREIIAKYSLHLTMTKEAMALFNKTNLEEIGMLEQDMVMGETASGEPVKNVFARLTAVLHNPEVSPLDKLRLIVIYTLSQEGVDESSRRKLLSVAGLTRDPTDGEVVRSLEDIGISINSGKKSRNIFKKDKKKRKTKPDEVSYDLSRYTPEIKDICQQLLENKLSRDDYPFVKEPVGGGAASASSGQSARSRPVGNWANKRERKGESEGENLSGSRVFVFIVGGMTHSEMRVAYELQKAFKREVIIGSTEVITSGRFVEQLRSLRGPERALGDY</sequence>
<dbReference type="InterPro" id="IPR036045">
    <property type="entry name" value="Sec1-like_sf"/>
</dbReference>
<dbReference type="InterPro" id="IPR027482">
    <property type="entry name" value="Sec1-like_dom2"/>
</dbReference>
<dbReference type="PANTHER" id="PTHR11679">
    <property type="entry name" value="VESICLE PROTEIN SORTING-ASSOCIATED"/>
    <property type="match status" value="1"/>
</dbReference>
<evidence type="ECO:0000256" key="1">
    <source>
        <dbReference type="ARBA" id="ARBA00009884"/>
    </source>
</evidence>
<dbReference type="PIRSF" id="PIRSF005715">
    <property type="entry name" value="VPS45_Sec1"/>
    <property type="match status" value="1"/>
</dbReference>
<dbReference type="InterPro" id="IPR043127">
    <property type="entry name" value="Sec-1-like_dom3a"/>
</dbReference>
<gene>
    <name evidence="3" type="ORF">PBIL07802_LOCUS13069</name>
</gene>
<comment type="similarity">
    <text evidence="1">Belongs to the STXBP/unc-18/SEC1 family.</text>
</comment>
<protein>
    <submittedName>
        <fullName evidence="3">Uncharacterized protein</fullName>
    </submittedName>
</protein>
<proteinExistence type="inferred from homology"/>
<dbReference type="Pfam" id="PF00995">
    <property type="entry name" value="Sec1"/>
    <property type="match status" value="1"/>
</dbReference>
<feature type="region of interest" description="Disordered" evidence="2">
    <location>
        <begin position="514"/>
        <end position="548"/>
    </location>
</feature>
<dbReference type="Gene3D" id="3.40.50.2060">
    <property type="match status" value="1"/>
</dbReference>
<organism evidence="3">
    <name type="scientific">Palpitomonas bilix</name>
    <dbReference type="NCBI Taxonomy" id="652834"/>
    <lineage>
        <taxon>Eukaryota</taxon>
        <taxon>Eukaryota incertae sedis</taxon>
    </lineage>
</organism>
<evidence type="ECO:0000313" key="3">
    <source>
        <dbReference type="EMBL" id="CAE0250864.1"/>
    </source>
</evidence>
<dbReference type="Gene3D" id="3.90.830.10">
    <property type="entry name" value="Syntaxin Binding Protein 1, Chain A, domain 2"/>
    <property type="match status" value="1"/>
</dbReference>